<evidence type="ECO:0000256" key="1">
    <source>
        <dbReference type="SAM" id="MobiDB-lite"/>
    </source>
</evidence>
<evidence type="ECO:0000313" key="2">
    <source>
        <dbReference type="EMBL" id="MER0124427.1"/>
    </source>
</evidence>
<keyword evidence="3" id="KW-1185">Reference proteome</keyword>
<sequence>MVDKDSNTHRKEEGEASKGLPEAAPKGGNAYEEDDTLSHDDHRKPQRTEGE</sequence>
<comment type="caution">
    <text evidence="2">The sequence shown here is derived from an EMBL/GenBank/DDBJ whole genome shotgun (WGS) entry which is preliminary data.</text>
</comment>
<name>A0ABV1PHV0_9ENTR</name>
<evidence type="ECO:0000313" key="3">
    <source>
        <dbReference type="Proteomes" id="UP001447374"/>
    </source>
</evidence>
<feature type="compositionally biased region" description="Basic and acidic residues" evidence="1">
    <location>
        <begin position="36"/>
        <end position="51"/>
    </location>
</feature>
<proteinExistence type="predicted"/>
<organism evidence="2 3">
    <name type="scientific">Franconibacter daqui</name>
    <dbReference type="NCBI Taxonomy" id="2047724"/>
    <lineage>
        <taxon>Bacteria</taxon>
        <taxon>Pseudomonadati</taxon>
        <taxon>Pseudomonadota</taxon>
        <taxon>Gammaproteobacteria</taxon>
        <taxon>Enterobacterales</taxon>
        <taxon>Enterobacteriaceae</taxon>
        <taxon>Franconibacter</taxon>
    </lineage>
</organism>
<accession>A0ABV1PHV0</accession>
<protein>
    <submittedName>
        <fullName evidence="2">Uncharacterized protein</fullName>
    </submittedName>
</protein>
<feature type="compositionally biased region" description="Basic and acidic residues" evidence="1">
    <location>
        <begin position="1"/>
        <end position="16"/>
    </location>
</feature>
<dbReference type="RefSeq" id="WP_200864098.1">
    <property type="nucleotide sequence ID" value="NZ_JBEHGX010000001.1"/>
</dbReference>
<reference evidence="2 3" key="1">
    <citation type="submission" date="2024-06" db="EMBL/GenBank/DDBJ databases">
        <title>Fanconibacter daqui strain Q02 whole shotgun sequencing project.</title>
        <authorList>
            <person name="Rodrigues J.W.A."/>
            <person name="Viana L.C."/>
            <person name="Vieira E.C."/>
            <person name="Souza F.O.L."/>
            <person name="Alegria O.C."/>
            <person name="Patroca S."/>
            <person name="Cruz A.C.R."/>
            <person name="Nunes A.R.C."/>
        </authorList>
    </citation>
    <scope>NUCLEOTIDE SEQUENCE [LARGE SCALE GENOMIC DNA]</scope>
    <source>
        <strain evidence="2 3">Q02</strain>
    </source>
</reference>
<dbReference type="EMBL" id="JBEHGX010000001">
    <property type="protein sequence ID" value="MER0124427.1"/>
    <property type="molecule type" value="Genomic_DNA"/>
</dbReference>
<dbReference type="Proteomes" id="UP001447374">
    <property type="component" value="Unassembled WGS sequence"/>
</dbReference>
<gene>
    <name evidence="2" type="ORF">ABQG75_01535</name>
</gene>
<feature type="region of interest" description="Disordered" evidence="1">
    <location>
        <begin position="1"/>
        <end position="51"/>
    </location>
</feature>